<comment type="subcellular location">
    <subcellularLocation>
        <location evidence="1">Cell membrane</location>
        <topology evidence="1">Multi-pass membrane protein</topology>
    </subcellularLocation>
</comment>
<sequence length="339" mass="35951">MTTSKTAATPTWSASDMGWPRPQVIALVAAGLIAVALPFLVPDRSWLAVATLGAIWLTLNQSWNLVLGFSRVWHFGQLAIYAIGAYVAALLSLHSTLPPALAILLGGVAALIVSALLSLPALRLRGIYVALMTFGFGEVVRLLIVSDQTRFTGGTFGLSEYPGFDLGALDGLTRDRVYYWIAIAVAIVTGIVLFLIVRSPLGSGLIALRDNPTLAAARGVSPRVYQMLVFAVSGFFAGVAGALYAFVFGVVSPSLMGLAPMTLLVTMLVVGGLGTVMGPIVGTVIMTFVQARLQSWPDVRLIILGLVLLVMIVAVPHGLVPLGARLRKKLDDWIAEDDE</sequence>
<dbReference type="PANTHER" id="PTHR30482">
    <property type="entry name" value="HIGH-AFFINITY BRANCHED-CHAIN AMINO ACID TRANSPORT SYSTEM PERMEASE"/>
    <property type="match status" value="1"/>
</dbReference>
<name>A0A2A7NAH2_MYCAG</name>
<keyword evidence="9" id="KW-1185">Reference proteome</keyword>
<dbReference type="InterPro" id="IPR001851">
    <property type="entry name" value="ABC_transp_permease"/>
</dbReference>
<feature type="transmembrane region" description="Helical" evidence="6">
    <location>
        <begin position="100"/>
        <end position="119"/>
    </location>
</feature>
<protein>
    <submittedName>
        <fullName evidence="7">Branched-chain amino acid ABC transporter permease</fullName>
    </submittedName>
</protein>
<feature type="transmembrane region" description="Helical" evidence="6">
    <location>
        <begin position="177"/>
        <end position="197"/>
    </location>
</feature>
<dbReference type="PANTHER" id="PTHR30482:SF10">
    <property type="entry name" value="HIGH-AFFINITY BRANCHED-CHAIN AMINO ACID TRANSPORT PROTEIN BRAE"/>
    <property type="match status" value="1"/>
</dbReference>
<dbReference type="EMBL" id="PDCP01000010">
    <property type="protein sequence ID" value="PEG40461.1"/>
    <property type="molecule type" value="Genomic_DNA"/>
</dbReference>
<evidence type="ECO:0000256" key="4">
    <source>
        <dbReference type="ARBA" id="ARBA00022989"/>
    </source>
</evidence>
<proteinExistence type="predicted"/>
<dbReference type="InterPro" id="IPR043428">
    <property type="entry name" value="LivM-like"/>
</dbReference>
<comment type="caution">
    <text evidence="8">The sequence shown here is derived from an EMBL/GenBank/DDBJ whole genome shotgun (WGS) entry which is preliminary data.</text>
</comment>
<feature type="transmembrane region" description="Helical" evidence="6">
    <location>
        <begin position="263"/>
        <end position="289"/>
    </location>
</feature>
<dbReference type="Proteomes" id="UP000220914">
    <property type="component" value="Unassembled WGS sequence"/>
</dbReference>
<dbReference type="OrthoDB" id="9814461at2"/>
<evidence type="ECO:0000256" key="6">
    <source>
        <dbReference type="SAM" id="Phobius"/>
    </source>
</evidence>
<evidence type="ECO:0000256" key="2">
    <source>
        <dbReference type="ARBA" id="ARBA00022475"/>
    </source>
</evidence>
<organism evidence="8 9">
    <name type="scientific">Mycolicibacterium agri</name>
    <name type="common">Mycobacterium agri</name>
    <dbReference type="NCBI Taxonomy" id="36811"/>
    <lineage>
        <taxon>Bacteria</taxon>
        <taxon>Bacillati</taxon>
        <taxon>Actinomycetota</taxon>
        <taxon>Actinomycetes</taxon>
        <taxon>Mycobacteriales</taxon>
        <taxon>Mycobacteriaceae</taxon>
        <taxon>Mycolicibacterium</taxon>
    </lineage>
</organism>
<feature type="transmembrane region" description="Helical" evidence="6">
    <location>
        <begin position="24"/>
        <end position="41"/>
    </location>
</feature>
<dbReference type="GO" id="GO:0015658">
    <property type="term" value="F:branched-chain amino acid transmembrane transporter activity"/>
    <property type="evidence" value="ECO:0007669"/>
    <property type="project" value="InterPro"/>
</dbReference>
<keyword evidence="4 6" id="KW-1133">Transmembrane helix</keyword>
<keyword evidence="5 6" id="KW-0472">Membrane</keyword>
<dbReference type="AlphaFoldDB" id="A0A2A7NAH2"/>
<gene>
    <name evidence="8" type="ORF">CQY20_07735</name>
    <name evidence="7" type="ORF">MAGR_32650</name>
</gene>
<evidence type="ECO:0000313" key="9">
    <source>
        <dbReference type="Proteomes" id="UP000220914"/>
    </source>
</evidence>
<dbReference type="RefSeq" id="WP_097939487.1">
    <property type="nucleotide sequence ID" value="NZ_BLKS01000001.1"/>
</dbReference>
<dbReference type="Pfam" id="PF02653">
    <property type="entry name" value="BPD_transp_2"/>
    <property type="match status" value="1"/>
</dbReference>
<feature type="transmembrane region" description="Helical" evidence="6">
    <location>
        <begin position="228"/>
        <end position="251"/>
    </location>
</feature>
<evidence type="ECO:0000256" key="5">
    <source>
        <dbReference type="ARBA" id="ARBA00023136"/>
    </source>
</evidence>
<reference evidence="7 10" key="2">
    <citation type="journal article" date="2019" name="Emerg. Microbes Infect.">
        <title>Comprehensive subspecies identification of 175 nontuberculous mycobacteria species based on 7547 genomic profiles.</title>
        <authorList>
            <person name="Matsumoto Y."/>
            <person name="Kinjo T."/>
            <person name="Motooka D."/>
            <person name="Nabeya D."/>
            <person name="Jung N."/>
            <person name="Uechi K."/>
            <person name="Horii T."/>
            <person name="Iida T."/>
            <person name="Fujita J."/>
            <person name="Nakamura S."/>
        </authorList>
    </citation>
    <scope>NUCLEOTIDE SEQUENCE [LARGE SCALE GENOMIC DNA]</scope>
    <source>
        <strain evidence="7 10">JCM 6377</strain>
    </source>
</reference>
<reference evidence="7" key="3">
    <citation type="submission" date="2020-02" db="EMBL/GenBank/DDBJ databases">
        <authorList>
            <person name="Matsumoto Y."/>
            <person name="Motooka D."/>
            <person name="Nakamura S."/>
        </authorList>
    </citation>
    <scope>NUCLEOTIDE SEQUENCE</scope>
    <source>
        <strain evidence="7">JCM 6377</strain>
    </source>
</reference>
<reference evidence="8 9" key="1">
    <citation type="submission" date="2017-10" db="EMBL/GenBank/DDBJ databases">
        <title>The new phylogeny of genus Mycobacterium.</title>
        <authorList>
            <person name="Tortoli E."/>
            <person name="Trovato A."/>
            <person name="Cirillo D.M."/>
        </authorList>
    </citation>
    <scope>NUCLEOTIDE SEQUENCE [LARGE SCALE GENOMIC DNA]</scope>
    <source>
        <strain evidence="8 9">CCUG37673</strain>
    </source>
</reference>
<keyword evidence="2" id="KW-1003">Cell membrane</keyword>
<evidence type="ECO:0000313" key="8">
    <source>
        <dbReference type="EMBL" id="PEG40461.1"/>
    </source>
</evidence>
<keyword evidence="3 6" id="KW-0812">Transmembrane</keyword>
<accession>A0A2A7NAH2</accession>
<dbReference type="GO" id="GO:0005886">
    <property type="term" value="C:plasma membrane"/>
    <property type="evidence" value="ECO:0007669"/>
    <property type="project" value="UniProtKB-SubCell"/>
</dbReference>
<evidence type="ECO:0000256" key="1">
    <source>
        <dbReference type="ARBA" id="ARBA00004651"/>
    </source>
</evidence>
<evidence type="ECO:0000313" key="7">
    <source>
        <dbReference type="EMBL" id="GFG51824.1"/>
    </source>
</evidence>
<dbReference type="Proteomes" id="UP000465302">
    <property type="component" value="Unassembled WGS sequence"/>
</dbReference>
<feature type="transmembrane region" description="Helical" evidence="6">
    <location>
        <begin position="301"/>
        <end position="320"/>
    </location>
</feature>
<dbReference type="EMBL" id="BLKS01000001">
    <property type="protein sequence ID" value="GFG51824.1"/>
    <property type="molecule type" value="Genomic_DNA"/>
</dbReference>
<feature type="transmembrane region" description="Helical" evidence="6">
    <location>
        <begin position="78"/>
        <end position="94"/>
    </location>
</feature>
<dbReference type="CDD" id="cd06581">
    <property type="entry name" value="TM_PBP1_LivM_like"/>
    <property type="match status" value="1"/>
</dbReference>
<feature type="transmembrane region" description="Helical" evidence="6">
    <location>
        <begin position="47"/>
        <end position="66"/>
    </location>
</feature>
<evidence type="ECO:0000256" key="3">
    <source>
        <dbReference type="ARBA" id="ARBA00022692"/>
    </source>
</evidence>
<evidence type="ECO:0000313" key="10">
    <source>
        <dbReference type="Proteomes" id="UP000465302"/>
    </source>
</evidence>